<dbReference type="AlphaFoldDB" id="A0ABD0JTM6"/>
<dbReference type="EMBL" id="JACVVK020000332">
    <property type="protein sequence ID" value="KAK7478171.1"/>
    <property type="molecule type" value="Genomic_DNA"/>
</dbReference>
<feature type="non-terminal residue" evidence="16">
    <location>
        <position position="1"/>
    </location>
</feature>
<feature type="region of interest" description="Disordered" evidence="14">
    <location>
        <begin position="434"/>
        <end position="467"/>
    </location>
</feature>
<comment type="similarity">
    <text evidence="2">Belongs to the THAP1 family.</text>
</comment>
<evidence type="ECO:0000256" key="11">
    <source>
        <dbReference type="ARBA" id="ARBA00023306"/>
    </source>
</evidence>
<dbReference type="SMART" id="SM00980">
    <property type="entry name" value="THAP"/>
    <property type="match status" value="1"/>
</dbReference>
<protein>
    <recommendedName>
        <fullName evidence="15">THAP-type domain-containing protein</fullName>
    </recommendedName>
</protein>
<evidence type="ECO:0000256" key="10">
    <source>
        <dbReference type="ARBA" id="ARBA00023242"/>
    </source>
</evidence>
<dbReference type="Gene3D" id="6.20.210.20">
    <property type="entry name" value="THAP domain"/>
    <property type="match status" value="1"/>
</dbReference>
<keyword evidence="17" id="KW-1185">Reference proteome</keyword>
<evidence type="ECO:0000256" key="3">
    <source>
        <dbReference type="ARBA" id="ARBA00022723"/>
    </source>
</evidence>
<evidence type="ECO:0000313" key="16">
    <source>
        <dbReference type="EMBL" id="KAK7478171.1"/>
    </source>
</evidence>
<comment type="caution">
    <text evidence="16">The sequence shown here is derived from an EMBL/GenBank/DDBJ whole genome shotgun (WGS) entry which is preliminary data.</text>
</comment>
<keyword evidence="3" id="KW-0479">Metal-binding</keyword>
<evidence type="ECO:0000256" key="1">
    <source>
        <dbReference type="ARBA" id="ARBA00004642"/>
    </source>
</evidence>
<dbReference type="GO" id="GO:0008270">
    <property type="term" value="F:zinc ion binding"/>
    <property type="evidence" value="ECO:0007669"/>
    <property type="project" value="UniProtKB-KW"/>
</dbReference>
<dbReference type="GO" id="GO:0005654">
    <property type="term" value="C:nucleoplasm"/>
    <property type="evidence" value="ECO:0007669"/>
    <property type="project" value="UniProtKB-SubCell"/>
</dbReference>
<feature type="coiled-coil region" evidence="13">
    <location>
        <begin position="88"/>
        <end position="115"/>
    </location>
</feature>
<name>A0ABD0JTM6_9CAEN</name>
<gene>
    <name evidence="16" type="ORF">BaRGS_00030618</name>
</gene>
<keyword evidence="7 13" id="KW-0175">Coiled coil</keyword>
<keyword evidence="4 12" id="KW-0863">Zinc-finger</keyword>
<feature type="coiled-coil region" evidence="13">
    <location>
        <begin position="585"/>
        <end position="619"/>
    </location>
</feature>
<evidence type="ECO:0000256" key="7">
    <source>
        <dbReference type="ARBA" id="ARBA00023054"/>
    </source>
</evidence>
<organism evidence="16 17">
    <name type="scientific">Batillaria attramentaria</name>
    <dbReference type="NCBI Taxonomy" id="370345"/>
    <lineage>
        <taxon>Eukaryota</taxon>
        <taxon>Metazoa</taxon>
        <taxon>Spiralia</taxon>
        <taxon>Lophotrochozoa</taxon>
        <taxon>Mollusca</taxon>
        <taxon>Gastropoda</taxon>
        <taxon>Caenogastropoda</taxon>
        <taxon>Sorbeoconcha</taxon>
        <taxon>Cerithioidea</taxon>
        <taxon>Batillariidae</taxon>
        <taxon>Batillaria</taxon>
    </lineage>
</organism>
<feature type="region of interest" description="Disordered" evidence="14">
    <location>
        <begin position="15"/>
        <end position="41"/>
    </location>
</feature>
<reference evidence="16 17" key="1">
    <citation type="journal article" date="2023" name="Sci. Data">
        <title>Genome assembly of the Korean intertidal mud-creeper Batillaria attramentaria.</title>
        <authorList>
            <person name="Patra A.K."/>
            <person name="Ho P.T."/>
            <person name="Jun S."/>
            <person name="Lee S.J."/>
            <person name="Kim Y."/>
            <person name="Won Y.J."/>
        </authorList>
    </citation>
    <scope>NUCLEOTIDE SEQUENCE [LARGE SCALE GENOMIC DNA]</scope>
    <source>
        <strain evidence="16">Wonlab-2016</strain>
    </source>
</reference>
<keyword evidence="5" id="KW-0862">Zinc</keyword>
<feature type="region of interest" description="Disordered" evidence="14">
    <location>
        <begin position="352"/>
        <end position="371"/>
    </location>
</feature>
<evidence type="ECO:0000313" key="17">
    <source>
        <dbReference type="Proteomes" id="UP001519460"/>
    </source>
</evidence>
<evidence type="ECO:0000256" key="8">
    <source>
        <dbReference type="ARBA" id="ARBA00023125"/>
    </source>
</evidence>
<evidence type="ECO:0000259" key="15">
    <source>
        <dbReference type="PROSITE" id="PS50950"/>
    </source>
</evidence>
<keyword evidence="11" id="KW-0131">Cell cycle</keyword>
<accession>A0ABD0JTM6</accession>
<dbReference type="GO" id="GO:0003677">
    <property type="term" value="F:DNA binding"/>
    <property type="evidence" value="ECO:0007669"/>
    <property type="project" value="UniProtKB-UniRule"/>
</dbReference>
<keyword evidence="6" id="KW-0805">Transcription regulation</keyword>
<keyword evidence="8 12" id="KW-0238">DNA-binding</keyword>
<feature type="region of interest" description="Disordered" evidence="14">
    <location>
        <begin position="170"/>
        <end position="192"/>
    </location>
</feature>
<feature type="domain" description="THAP-type" evidence="15">
    <location>
        <begin position="260"/>
        <end position="351"/>
    </location>
</feature>
<proteinExistence type="inferred from homology"/>
<dbReference type="InterPro" id="IPR026516">
    <property type="entry name" value="THAP1/10"/>
</dbReference>
<keyword evidence="10" id="KW-0539">Nucleus</keyword>
<keyword evidence="9" id="KW-0804">Transcription</keyword>
<dbReference type="PANTHER" id="PTHR46600">
    <property type="entry name" value="THAP DOMAIN-CONTAINING"/>
    <property type="match status" value="1"/>
</dbReference>
<dbReference type="Proteomes" id="UP001519460">
    <property type="component" value="Unassembled WGS sequence"/>
</dbReference>
<evidence type="ECO:0000256" key="2">
    <source>
        <dbReference type="ARBA" id="ARBA00006177"/>
    </source>
</evidence>
<comment type="subcellular location">
    <subcellularLocation>
        <location evidence="1">Nucleus</location>
        <location evidence="1">Nucleoplasm</location>
    </subcellularLocation>
</comment>
<evidence type="ECO:0000256" key="6">
    <source>
        <dbReference type="ARBA" id="ARBA00023015"/>
    </source>
</evidence>
<sequence length="627" mass="72186">EKKKAEAAARAFVGVSPKQATPVRNRKNTREEAGQTGEMRQYWRQRKREQRKNWSAQKWRQHREGALRYYHKNKKTKGSCPLAAAARIRTLQDRNRQLEKANKLLQAENACLRTLVHHVNEPRLDMRRMDPAEMSDFKIEIDMAEEPILADQLIMDTASRETRTSLRIRLKERPPLPPPAKKKTPAEASRDYRERLKSNPEVYRAFRDCENTRVKAYMAQLDEEKLEKYREKTRLRVQKFRLMKKAEGGVTTKSLHLAKMPDRCVVGGCSNTPSEDVRLHGFPRCPDDRKRWDKFVMTTRKDWYLGKGRAVKSVVCSRHFHPDTDYEGHLEVNMGFRRCTILKRTAIPSIKPLTSQTDQPPSARAPKRKAAQKLDAARYRLREEMGIRVTKKDLLPGSVPTIQKRFTPATSSNGSTIGTDSTVTSVASHSQTCTAVTTTRKRPVTSKPRTAYAKREHQRACSSGENQTETPHMACRKCKDRTKVEVLAQRKNLRCIRNIAYQQSSRKLTVRKVMQTKAQKKCTSGDLAANLAIRKGTKKAAAWAHSIYSYNLGFCWYYNPSAVLQDVENEMEEDFFVDMTDRSRLLAAAARIQTLEDRIRQLEEANKLLQAENACLRTLVHHVNEPR</sequence>
<dbReference type="Pfam" id="PF05485">
    <property type="entry name" value="THAP"/>
    <property type="match status" value="1"/>
</dbReference>
<dbReference type="SUPFAM" id="SSF57716">
    <property type="entry name" value="Glucocorticoid receptor-like (DNA-binding domain)"/>
    <property type="match status" value="1"/>
</dbReference>
<dbReference type="PANTHER" id="PTHR46600:SF1">
    <property type="entry name" value="THAP DOMAIN-CONTAINING PROTEIN 1"/>
    <property type="match status" value="1"/>
</dbReference>
<dbReference type="PROSITE" id="PS50950">
    <property type="entry name" value="ZF_THAP"/>
    <property type="match status" value="1"/>
</dbReference>
<dbReference type="InterPro" id="IPR038441">
    <property type="entry name" value="THAP_Znf_sf"/>
</dbReference>
<dbReference type="InterPro" id="IPR006612">
    <property type="entry name" value="THAP_Znf"/>
</dbReference>
<evidence type="ECO:0000256" key="13">
    <source>
        <dbReference type="SAM" id="Coils"/>
    </source>
</evidence>
<evidence type="ECO:0000256" key="4">
    <source>
        <dbReference type="ARBA" id="ARBA00022771"/>
    </source>
</evidence>
<evidence type="ECO:0000256" key="5">
    <source>
        <dbReference type="ARBA" id="ARBA00022833"/>
    </source>
</evidence>
<evidence type="ECO:0000256" key="9">
    <source>
        <dbReference type="ARBA" id="ARBA00023163"/>
    </source>
</evidence>
<evidence type="ECO:0000256" key="12">
    <source>
        <dbReference type="PROSITE-ProRule" id="PRU00309"/>
    </source>
</evidence>
<evidence type="ECO:0000256" key="14">
    <source>
        <dbReference type="SAM" id="MobiDB-lite"/>
    </source>
</evidence>